<dbReference type="Pfam" id="PF09599">
    <property type="entry name" value="IpaC_SipC"/>
    <property type="match status" value="1"/>
</dbReference>
<evidence type="ECO:0000256" key="5">
    <source>
        <dbReference type="ARBA" id="ARBA00035650"/>
    </source>
</evidence>
<evidence type="ECO:0000256" key="3">
    <source>
        <dbReference type="ARBA" id="ARBA00022525"/>
    </source>
</evidence>
<keyword evidence="6" id="KW-0175">Coiled coil</keyword>
<evidence type="ECO:0000313" key="9">
    <source>
        <dbReference type="Proteomes" id="UP000282438"/>
    </source>
</evidence>
<protein>
    <recommendedName>
        <fullName evidence="2">Effector protein BipC</fullName>
    </recommendedName>
</protein>
<evidence type="ECO:0000313" key="8">
    <source>
        <dbReference type="EMBL" id="AZN35903.1"/>
    </source>
</evidence>
<dbReference type="AlphaFoldDB" id="A0A3S8ZQZ7"/>
<dbReference type="PRINTS" id="PR01608">
    <property type="entry name" value="BACINVASINC"/>
</dbReference>
<dbReference type="InterPro" id="IPR005427">
    <property type="entry name" value="BipC/SctB"/>
</dbReference>
<dbReference type="GO" id="GO:0005576">
    <property type="term" value="C:extracellular region"/>
    <property type="evidence" value="ECO:0007669"/>
    <property type="project" value="UniProtKB-SubCell"/>
</dbReference>
<evidence type="ECO:0000256" key="2">
    <source>
        <dbReference type="ARBA" id="ARBA00020604"/>
    </source>
</evidence>
<organism evidence="8 9">
    <name type="scientific">Iodobacter ciconiae</name>
    <dbReference type="NCBI Taxonomy" id="2496266"/>
    <lineage>
        <taxon>Bacteria</taxon>
        <taxon>Pseudomonadati</taxon>
        <taxon>Pseudomonadota</taxon>
        <taxon>Betaproteobacteria</taxon>
        <taxon>Neisseriales</taxon>
        <taxon>Chitinibacteraceae</taxon>
        <taxon>Iodobacter</taxon>
    </lineage>
</organism>
<feature type="region of interest" description="Disordered" evidence="7">
    <location>
        <begin position="269"/>
        <end position="290"/>
    </location>
</feature>
<dbReference type="RefSeq" id="WP_125972073.1">
    <property type="nucleotide sequence ID" value="NZ_CP034433.1"/>
</dbReference>
<comment type="subcellular location">
    <subcellularLocation>
        <location evidence="1">Secreted</location>
    </subcellularLocation>
</comment>
<reference evidence="8 9" key="1">
    <citation type="submission" date="2018-12" db="EMBL/GenBank/DDBJ databases">
        <title>Complete genome sequence of Iodobacter sp. H11R3.</title>
        <authorList>
            <person name="Bae J.-W."/>
        </authorList>
    </citation>
    <scope>NUCLEOTIDE SEQUENCE [LARGE SCALE GENOMIC DNA]</scope>
    <source>
        <strain evidence="8 9">H11R3</strain>
    </source>
</reference>
<evidence type="ECO:0000256" key="1">
    <source>
        <dbReference type="ARBA" id="ARBA00004613"/>
    </source>
</evidence>
<dbReference type="KEGG" id="iod:EJO50_05045"/>
<accession>A0A3S8ZQZ7</accession>
<proteinExistence type="inferred from homology"/>
<name>A0A3S8ZQZ7_9NEIS</name>
<keyword evidence="9" id="KW-1185">Reference proteome</keyword>
<feature type="coiled-coil region" evidence="6">
    <location>
        <begin position="325"/>
        <end position="352"/>
    </location>
</feature>
<evidence type="ECO:0000256" key="7">
    <source>
        <dbReference type="SAM" id="MobiDB-lite"/>
    </source>
</evidence>
<keyword evidence="4" id="KW-0843">Virulence</keyword>
<evidence type="ECO:0000256" key="4">
    <source>
        <dbReference type="ARBA" id="ARBA00023026"/>
    </source>
</evidence>
<dbReference type="Proteomes" id="UP000282438">
    <property type="component" value="Chromosome"/>
</dbReference>
<dbReference type="EMBL" id="CP034433">
    <property type="protein sequence ID" value="AZN35903.1"/>
    <property type="molecule type" value="Genomic_DNA"/>
</dbReference>
<gene>
    <name evidence="8" type="ORF">EJO50_05045</name>
</gene>
<keyword evidence="3" id="KW-0964">Secreted</keyword>
<sequence length="441" mass="46635">MVAINSHYISTLANSKAYTGEVFTGAKVKAKPEGSVADVLPVKQGQLQAGSVGKPDLSLPVLSELPPLTTILGVLAQTLDDSEGQLSLGGSIAVLEKKSDQLQKEDETESSFDISGLGSKWSGLYQALLRAVQDNRTAEAKLGGKMSKIEERSAIKAAEATIAEGNAGMASAVGQGVVSLGMTGSGVFRKSQGLRIEKNALKFNGGQIRKLDSEADSMLSQLKTGSRSVMDAPETLKNLKVSKPVASENAALAEAAGAPKHPVEIAEFDVPDTASNKKSKSADDVSSKKNGAVALKDKQIDDSGEAHFELADSSKQLKAEDRAVLEEQAVNKVKKERDLHRAEMQQNMLKAEGIKAQGDAILGLNMGMSGIIRGSGEVVQALDRSRGQLSQHAQKVGASLNEESTTRKRELNSLFQDLLKQLTDVDARTASTIDAMLGNKV</sequence>
<dbReference type="OrthoDB" id="9987345at2"/>
<comment type="similarity">
    <text evidence="5">Belongs to the SctB/SipC family.</text>
</comment>
<evidence type="ECO:0000256" key="6">
    <source>
        <dbReference type="SAM" id="Coils"/>
    </source>
</evidence>